<sequence>MKLILDTLLKAAADIWGFSGEETGNTKLKSGFDATAQMLSRETGRKICSVFSQMSSLLLSENSTLKARLERLEAELQSVTKNVEDARRWRENVLSGCPVLFQRSGLLLRLKPFGRLMRRADAQRRDEEPSSAAQMDGLDEAVKDCDVPNVTQEVVIRSNRKLLKRHTDARREQRPFACEQCPRRFRDSVTFENHRLRHQERIHASFACPLCAKTFRSRSSLKKHQLVHTDARPFVCGVCQKGFKTKYNLHAHEASHAAKTVTPQTACEPSHTCATCGKAFTRRRSLQSHQAVHRGKTFTCEVCGTGFSLRNNLRRHKRLHTGEKPHACKVCGRSFMHVNTLKAHMLLHGERKAFMCDLCGKTFLFNCQLKKHQRTHEEKQVTKGRSQQRGNRRVIYRQDQTTTDMTPFTCATCQKSFESAESLRRHQLIHSKSPQYNCDKCGKSFRYKATYQYHQRVHSGERPFACDVCRKTFIIRQALKSHMLQHSGEKPHKCTHCDKTFRIYTNLLRHLRVHTGEKPYECEVCGTRFRQLGHVKFHMQVHTGSKPHSCSSCGRSFSDSRLLKRHKCRRSVPLSGDV</sequence>
<dbReference type="PROSITE" id="PS00028">
    <property type="entry name" value="ZINC_FINGER_C2H2_1"/>
    <property type="match status" value="11"/>
</dbReference>
<evidence type="ECO:0000313" key="15">
    <source>
        <dbReference type="EMBL" id="RVE65208.1"/>
    </source>
</evidence>
<dbReference type="FunFam" id="3.30.160.60:FF:001290">
    <property type="entry name" value="Zinc finger 45-like"/>
    <property type="match status" value="1"/>
</dbReference>
<keyword evidence="4" id="KW-0677">Repeat</keyword>
<evidence type="ECO:0000313" key="16">
    <source>
        <dbReference type="Proteomes" id="UP000283210"/>
    </source>
</evidence>
<dbReference type="Pfam" id="PF13912">
    <property type="entry name" value="zf-C2H2_6"/>
    <property type="match status" value="1"/>
</dbReference>
<reference evidence="15 16" key="2">
    <citation type="submission" date="2019-01" db="EMBL/GenBank/DDBJ databases">
        <title>A chromosome length genome reference of the Java medaka (oryzias javanicus).</title>
        <authorList>
            <person name="Herpin A."/>
            <person name="Takehana Y."/>
            <person name="Naruse K."/>
            <person name="Ansai S."/>
            <person name="Kawaguchi M."/>
        </authorList>
    </citation>
    <scope>NUCLEOTIDE SEQUENCE [LARGE SCALE GENOMIC DNA]</scope>
    <source>
        <strain evidence="15">RS831</strain>
        <tissue evidence="15">Whole body</tissue>
    </source>
</reference>
<dbReference type="FunFam" id="3.30.160.60:FF:001370">
    <property type="entry name" value="Zinc finger protein"/>
    <property type="match status" value="1"/>
</dbReference>
<evidence type="ECO:0000256" key="12">
    <source>
        <dbReference type="PROSITE-ProRule" id="PRU00042"/>
    </source>
</evidence>
<evidence type="ECO:0000256" key="11">
    <source>
        <dbReference type="ARBA" id="ARBA00068876"/>
    </source>
</evidence>
<feature type="domain" description="C2H2-type" evidence="14">
    <location>
        <begin position="234"/>
        <end position="261"/>
    </location>
</feature>
<name>A0A437CQT4_ORYJA</name>
<keyword evidence="3" id="KW-0479">Metal-binding</keyword>
<accession>A0A437CQT4</accession>
<feature type="domain" description="C2H2-type" evidence="14">
    <location>
        <begin position="298"/>
        <end position="325"/>
    </location>
</feature>
<dbReference type="PANTHER" id="PTHR24399:SF5">
    <property type="entry name" value="ZINC FINGER AND BTB DOMAIN-CONTAINING PROTEIN 14"/>
    <property type="match status" value="1"/>
</dbReference>
<evidence type="ECO:0000256" key="6">
    <source>
        <dbReference type="ARBA" id="ARBA00022833"/>
    </source>
</evidence>
<dbReference type="FunFam" id="3.30.160.60:FF:000624">
    <property type="entry name" value="zinc finger protein 697"/>
    <property type="match status" value="1"/>
</dbReference>
<dbReference type="AlphaFoldDB" id="A0A437CQT4"/>
<dbReference type="FunFam" id="3.30.160.60:FF:000394">
    <property type="entry name" value="Zinc finger protein 836"/>
    <property type="match status" value="1"/>
</dbReference>
<dbReference type="GO" id="GO:0005654">
    <property type="term" value="C:nucleoplasm"/>
    <property type="evidence" value="ECO:0007669"/>
    <property type="project" value="TreeGrafter"/>
</dbReference>
<evidence type="ECO:0000256" key="13">
    <source>
        <dbReference type="SAM" id="Coils"/>
    </source>
</evidence>
<evidence type="ECO:0000256" key="3">
    <source>
        <dbReference type="ARBA" id="ARBA00022723"/>
    </source>
</evidence>
<keyword evidence="8" id="KW-0238">DNA-binding</keyword>
<dbReference type="GO" id="GO:0002682">
    <property type="term" value="P:regulation of immune system process"/>
    <property type="evidence" value="ECO:0007669"/>
    <property type="project" value="TreeGrafter"/>
</dbReference>
<evidence type="ECO:0000256" key="10">
    <source>
        <dbReference type="ARBA" id="ARBA00023242"/>
    </source>
</evidence>
<dbReference type="FunFam" id="3.30.160.60:FF:000446">
    <property type="entry name" value="Zinc finger protein"/>
    <property type="match status" value="1"/>
</dbReference>
<feature type="domain" description="C2H2-type" evidence="14">
    <location>
        <begin position="354"/>
        <end position="381"/>
    </location>
</feature>
<evidence type="ECO:0000256" key="9">
    <source>
        <dbReference type="ARBA" id="ARBA00023163"/>
    </source>
</evidence>
<dbReference type="OrthoDB" id="8117402at2759"/>
<feature type="domain" description="C2H2-type" evidence="14">
    <location>
        <begin position="408"/>
        <end position="435"/>
    </location>
</feature>
<evidence type="ECO:0000256" key="4">
    <source>
        <dbReference type="ARBA" id="ARBA00022737"/>
    </source>
</evidence>
<keyword evidence="16" id="KW-1185">Reference proteome</keyword>
<evidence type="ECO:0000256" key="1">
    <source>
        <dbReference type="ARBA" id="ARBA00004123"/>
    </source>
</evidence>
<keyword evidence="13" id="KW-0175">Coiled coil</keyword>
<dbReference type="GO" id="GO:0000978">
    <property type="term" value="F:RNA polymerase II cis-regulatory region sequence-specific DNA binding"/>
    <property type="evidence" value="ECO:0007669"/>
    <property type="project" value="TreeGrafter"/>
</dbReference>
<feature type="coiled-coil region" evidence="13">
    <location>
        <begin position="55"/>
        <end position="89"/>
    </location>
</feature>
<feature type="domain" description="C2H2-type" evidence="14">
    <location>
        <begin position="176"/>
        <end position="198"/>
    </location>
</feature>
<organism evidence="15 16">
    <name type="scientific">Oryzias javanicus</name>
    <name type="common">Javanese ricefish</name>
    <name type="synonym">Aplocheilus javanicus</name>
    <dbReference type="NCBI Taxonomy" id="123683"/>
    <lineage>
        <taxon>Eukaryota</taxon>
        <taxon>Metazoa</taxon>
        <taxon>Chordata</taxon>
        <taxon>Craniata</taxon>
        <taxon>Vertebrata</taxon>
        <taxon>Euteleostomi</taxon>
        <taxon>Actinopterygii</taxon>
        <taxon>Neopterygii</taxon>
        <taxon>Teleostei</taxon>
        <taxon>Neoteleostei</taxon>
        <taxon>Acanthomorphata</taxon>
        <taxon>Ovalentaria</taxon>
        <taxon>Atherinomorphae</taxon>
        <taxon>Beloniformes</taxon>
        <taxon>Adrianichthyidae</taxon>
        <taxon>Oryziinae</taxon>
        <taxon>Oryzias</taxon>
    </lineage>
</organism>
<feature type="domain" description="C2H2-type" evidence="14">
    <location>
        <begin position="520"/>
        <end position="547"/>
    </location>
</feature>
<keyword evidence="6" id="KW-0862">Zinc</keyword>
<dbReference type="GO" id="GO:0008270">
    <property type="term" value="F:zinc ion binding"/>
    <property type="evidence" value="ECO:0007669"/>
    <property type="project" value="UniProtKB-KW"/>
</dbReference>
<dbReference type="FunFam" id="3.30.160.60:FF:000100">
    <property type="entry name" value="Zinc finger 45-like"/>
    <property type="match status" value="3"/>
</dbReference>
<dbReference type="Gene3D" id="3.30.160.60">
    <property type="entry name" value="Classic Zinc Finger"/>
    <property type="match status" value="13"/>
</dbReference>
<evidence type="ECO:0000256" key="8">
    <source>
        <dbReference type="ARBA" id="ARBA00023125"/>
    </source>
</evidence>
<comment type="subcellular location">
    <subcellularLocation>
        <location evidence="1">Nucleus</location>
    </subcellularLocation>
</comment>
<keyword evidence="9" id="KW-0804">Transcription</keyword>
<keyword evidence="10" id="KW-0539">Nucleus</keyword>
<feature type="domain" description="C2H2-type" evidence="14">
    <location>
        <begin position="548"/>
        <end position="567"/>
    </location>
</feature>
<feature type="domain" description="C2H2-type" evidence="14">
    <location>
        <begin position="271"/>
        <end position="298"/>
    </location>
</feature>
<protein>
    <recommendedName>
        <fullName evidence="11">Zinc finger protein 865</fullName>
    </recommendedName>
</protein>
<feature type="domain" description="C2H2-type" evidence="14">
    <location>
        <begin position="492"/>
        <end position="519"/>
    </location>
</feature>
<dbReference type="FunFam" id="3.30.160.60:FF:002075">
    <property type="entry name" value="zinc finger protein 646"/>
    <property type="match status" value="1"/>
</dbReference>
<dbReference type="InterPro" id="IPR036236">
    <property type="entry name" value="Znf_C2H2_sf"/>
</dbReference>
<dbReference type="GO" id="GO:0001817">
    <property type="term" value="P:regulation of cytokine production"/>
    <property type="evidence" value="ECO:0007669"/>
    <property type="project" value="TreeGrafter"/>
</dbReference>
<reference evidence="15 16" key="1">
    <citation type="submission" date="2018-11" db="EMBL/GenBank/DDBJ databases">
        <authorList>
            <person name="Lopez-Roques C."/>
            <person name="Donnadieu C."/>
            <person name="Bouchez O."/>
            <person name="Klopp C."/>
            <person name="Cabau C."/>
            <person name="Zahm M."/>
        </authorList>
    </citation>
    <scope>NUCLEOTIDE SEQUENCE [LARGE SCALE GENOMIC DNA]</scope>
    <source>
        <strain evidence="15">RS831</strain>
        <tissue evidence="15">Whole body</tissue>
    </source>
</reference>
<dbReference type="PANTHER" id="PTHR24399">
    <property type="entry name" value="ZINC FINGER AND BTB DOMAIN-CONTAINING"/>
    <property type="match status" value="1"/>
</dbReference>
<gene>
    <name evidence="15" type="ORF">OJAV_G00133250</name>
</gene>
<dbReference type="EMBL" id="CM012449">
    <property type="protein sequence ID" value="RVE65208.1"/>
    <property type="molecule type" value="Genomic_DNA"/>
</dbReference>
<dbReference type="FunFam" id="3.30.160.60:FF:000646">
    <property type="entry name" value="Myeloid zinc finger 1"/>
    <property type="match status" value="1"/>
</dbReference>
<evidence type="ECO:0000256" key="5">
    <source>
        <dbReference type="ARBA" id="ARBA00022771"/>
    </source>
</evidence>
<feature type="domain" description="C2H2-type" evidence="14">
    <location>
        <begin position="206"/>
        <end position="233"/>
    </location>
</feature>
<dbReference type="InterPro" id="IPR013087">
    <property type="entry name" value="Znf_C2H2_type"/>
</dbReference>
<dbReference type="FunFam" id="3.30.160.60:FF:000145">
    <property type="entry name" value="Zinc finger protein 574"/>
    <property type="match status" value="1"/>
</dbReference>
<dbReference type="GO" id="GO:0001227">
    <property type="term" value="F:DNA-binding transcription repressor activity, RNA polymerase II-specific"/>
    <property type="evidence" value="ECO:0007669"/>
    <property type="project" value="TreeGrafter"/>
</dbReference>
<dbReference type="FunFam" id="3.30.160.60:FF:000671">
    <property type="entry name" value="Zinc finger protein 26"/>
    <property type="match status" value="1"/>
</dbReference>
<dbReference type="SUPFAM" id="SSF57667">
    <property type="entry name" value="beta-beta-alpha zinc fingers"/>
    <property type="match status" value="8"/>
</dbReference>
<keyword evidence="7" id="KW-0805">Transcription regulation</keyword>
<dbReference type="SMART" id="SM00355">
    <property type="entry name" value="ZnF_C2H2"/>
    <property type="match status" value="13"/>
</dbReference>
<proteinExistence type="inferred from homology"/>
<keyword evidence="5 12" id="KW-0863">Zinc-finger</keyword>
<evidence type="ECO:0000256" key="7">
    <source>
        <dbReference type="ARBA" id="ARBA00023015"/>
    </source>
</evidence>
<dbReference type="Pfam" id="PF00096">
    <property type="entry name" value="zf-C2H2"/>
    <property type="match status" value="10"/>
</dbReference>
<feature type="domain" description="C2H2-type" evidence="14">
    <location>
        <begin position="464"/>
        <end position="491"/>
    </location>
</feature>
<dbReference type="PROSITE" id="PS50157">
    <property type="entry name" value="ZINC_FINGER_C2H2_2"/>
    <property type="match status" value="13"/>
</dbReference>
<feature type="domain" description="C2H2-type" evidence="14">
    <location>
        <begin position="326"/>
        <end position="353"/>
    </location>
</feature>
<evidence type="ECO:0000256" key="2">
    <source>
        <dbReference type="ARBA" id="ARBA00006991"/>
    </source>
</evidence>
<feature type="domain" description="C2H2-type" evidence="14">
    <location>
        <begin position="436"/>
        <end position="463"/>
    </location>
</feature>
<comment type="similarity">
    <text evidence="2">Belongs to the krueppel C2H2-type zinc-finger protein family.</text>
</comment>
<evidence type="ECO:0000259" key="14">
    <source>
        <dbReference type="PROSITE" id="PS50157"/>
    </source>
</evidence>
<dbReference type="Proteomes" id="UP000283210">
    <property type="component" value="Chromosome 13"/>
</dbReference>